<dbReference type="Proteomes" id="UP000095621">
    <property type="component" value="Unassembled WGS sequence"/>
</dbReference>
<dbReference type="RefSeq" id="WP_022098598.1">
    <property type="nucleotide sequence ID" value="NZ_CABIXW010000001.1"/>
</dbReference>
<dbReference type="EMBL" id="CZBV01000001">
    <property type="protein sequence ID" value="CUQ79854.1"/>
    <property type="molecule type" value="Genomic_DNA"/>
</dbReference>
<keyword evidence="2" id="KW-0963">Cytoplasm</keyword>
<dbReference type="OrthoDB" id="9810297at2"/>
<feature type="binding site" evidence="7">
    <location>
        <position position="160"/>
    </location>
    <ligand>
        <name>S-adenosyl-L-methionine</name>
        <dbReference type="ChEBI" id="CHEBI:59789"/>
    </ligand>
</feature>
<dbReference type="EMBL" id="CZBU01000002">
    <property type="protein sequence ID" value="CUQ76175.1"/>
    <property type="molecule type" value="Genomic_DNA"/>
</dbReference>
<dbReference type="EC" id="2.1.1.178" evidence="9"/>
<keyword evidence="4 7" id="KW-0808">Transferase</keyword>
<dbReference type="GO" id="GO:0001510">
    <property type="term" value="P:RNA methylation"/>
    <property type="evidence" value="ECO:0007669"/>
    <property type="project" value="InterPro"/>
</dbReference>
<dbReference type="GO" id="GO:0003723">
    <property type="term" value="F:RNA binding"/>
    <property type="evidence" value="ECO:0007669"/>
    <property type="project" value="UniProtKB-UniRule"/>
</dbReference>
<evidence type="ECO:0000256" key="3">
    <source>
        <dbReference type="ARBA" id="ARBA00022603"/>
    </source>
</evidence>
<dbReference type="PROSITE" id="PS01153">
    <property type="entry name" value="NOL1_NOP2_SUN"/>
    <property type="match status" value="1"/>
</dbReference>
<comment type="similarity">
    <text evidence="1 7">Belongs to the class I-like SAM-binding methyltransferase superfamily. RsmB/NOP family.</text>
</comment>
<evidence type="ECO:0000313" key="11">
    <source>
        <dbReference type="Proteomes" id="UP000095621"/>
    </source>
</evidence>
<dbReference type="AlphaFoldDB" id="A0A174YM40"/>
<reference evidence="11 12" key="1">
    <citation type="submission" date="2015-09" db="EMBL/GenBank/DDBJ databases">
        <authorList>
            <consortium name="Pathogen Informatics"/>
        </authorList>
    </citation>
    <scope>NUCLEOTIDE SEQUENCE [LARGE SCALE GENOMIC DNA]</scope>
    <source>
        <strain evidence="9 11">2789STDY5834875</strain>
        <strain evidence="10 12">2789STDY5834878</strain>
    </source>
</reference>
<dbReference type="CDD" id="cd21147">
    <property type="entry name" value="RsmF_methylt_CTD1"/>
    <property type="match status" value="1"/>
</dbReference>
<gene>
    <name evidence="9" type="primary">rsmF</name>
    <name evidence="9" type="ORF">ERS852490_00909</name>
    <name evidence="10" type="ORF">ERS852492_00191</name>
</gene>
<evidence type="ECO:0000256" key="4">
    <source>
        <dbReference type="ARBA" id="ARBA00022679"/>
    </source>
</evidence>
<dbReference type="InterPro" id="IPR031340">
    <property type="entry name" value="RsmF_methylt_CI"/>
</dbReference>
<dbReference type="Pfam" id="PF17126">
    <property type="entry name" value="RsmF_methylt_CI"/>
    <property type="match status" value="1"/>
</dbReference>
<sequence length="452" mass="51371">MNLPEKYTESMKMMLGDEYDSYIESFNDKRLYGLRVNNLKISTEDFLKICPFKLEPVPWIENGFYYSEDDKPAKHPYYFAGLYYIQEPSAMTPANVLPIEEGDVVFDMCAAPGGKSTELAAKLNKTGLIITNDISNSRAKALLKNVEVFGVPNLCVLNEDPVGIASRFSGFFDKVLIDAPCSGEGMFRKDNKLIKAWEKNGPEFYSQIQRNIILAGADMLKPGGKLLYSTCTFSKLEDEDSVIHLLTNRPDMHLIDIKPYEGFSHGFDTDEGYHLEKAVRIFPHKMPGEGHFVALFEKDGEDYTSSKRPVSGKTKLPDELKEFMDSTTFEYDPAYINIRDTRVFLTSPYMAEERGLRIIRNGLLLGELKKNRFEPSQAFAMALTKDQFNNCLDLSVSDDRVIRYLKGETIDIDDFNVKSGWTLVCVDGYPLGWGKNANGQLKNKYLAGWRWM</sequence>
<dbReference type="Pfam" id="PF01189">
    <property type="entry name" value="Methyltr_RsmB-F"/>
    <property type="match status" value="1"/>
</dbReference>
<dbReference type="PRINTS" id="PR02008">
    <property type="entry name" value="RCMTFAMILY"/>
</dbReference>
<accession>A0A174YM40</accession>
<name>A0A174YM40_9FIRM</name>
<dbReference type="PROSITE" id="PS51686">
    <property type="entry name" value="SAM_MT_RSMB_NOP"/>
    <property type="match status" value="1"/>
</dbReference>
<dbReference type="GO" id="GO:0008173">
    <property type="term" value="F:RNA methyltransferase activity"/>
    <property type="evidence" value="ECO:0007669"/>
    <property type="project" value="InterPro"/>
</dbReference>
<organism evidence="9 11">
    <name type="scientific">Lachnospira eligens</name>
    <dbReference type="NCBI Taxonomy" id="39485"/>
    <lineage>
        <taxon>Bacteria</taxon>
        <taxon>Bacillati</taxon>
        <taxon>Bacillota</taxon>
        <taxon>Clostridia</taxon>
        <taxon>Lachnospirales</taxon>
        <taxon>Lachnospiraceae</taxon>
        <taxon>Lachnospira</taxon>
    </lineage>
</organism>
<evidence type="ECO:0000259" key="8">
    <source>
        <dbReference type="PROSITE" id="PS51686"/>
    </source>
</evidence>
<keyword evidence="3 7" id="KW-0489">Methyltransferase</keyword>
<dbReference type="GO" id="GO:0008757">
    <property type="term" value="F:S-adenosylmethionine-dependent methyltransferase activity"/>
    <property type="evidence" value="ECO:0007669"/>
    <property type="project" value="InterPro"/>
</dbReference>
<dbReference type="InterPro" id="IPR027391">
    <property type="entry name" value="Nol1_Nop2_Fmu_2"/>
</dbReference>
<proteinExistence type="inferred from homology"/>
<keyword evidence="6 7" id="KW-0694">RNA-binding</keyword>
<feature type="binding site" evidence="7">
    <location>
        <begin position="109"/>
        <end position="115"/>
    </location>
    <ligand>
        <name>S-adenosyl-L-methionine</name>
        <dbReference type="ChEBI" id="CHEBI:59789"/>
    </ligand>
</feature>
<dbReference type="Proteomes" id="UP000095780">
    <property type="component" value="Unassembled WGS sequence"/>
</dbReference>
<evidence type="ECO:0000313" key="10">
    <source>
        <dbReference type="EMBL" id="CUQ79854.1"/>
    </source>
</evidence>
<dbReference type="InterPro" id="IPR049560">
    <property type="entry name" value="MeTrfase_RsmB-F_NOP2_cat"/>
</dbReference>
<evidence type="ECO:0000256" key="1">
    <source>
        <dbReference type="ARBA" id="ARBA00007494"/>
    </source>
</evidence>
<dbReference type="Pfam" id="PF13636">
    <property type="entry name" value="Methyltranf_PUA"/>
    <property type="match status" value="1"/>
</dbReference>
<protein>
    <submittedName>
        <fullName evidence="9">Ribosomal RNA small subunit methyltransferase F</fullName>
        <ecNumber evidence="9">2.1.1.178</ecNumber>
    </submittedName>
</protein>
<feature type="active site" description="Nucleophile" evidence="7">
    <location>
        <position position="231"/>
    </location>
</feature>
<feature type="binding site" evidence="7">
    <location>
        <position position="178"/>
    </location>
    <ligand>
        <name>S-adenosyl-L-methionine</name>
        <dbReference type="ChEBI" id="CHEBI:59789"/>
    </ligand>
</feature>
<dbReference type="PANTHER" id="PTHR22807:SF30">
    <property type="entry name" value="28S RRNA (CYTOSINE(4447)-C(5))-METHYLTRANSFERASE-RELATED"/>
    <property type="match status" value="1"/>
</dbReference>
<dbReference type="Pfam" id="PF17125">
    <property type="entry name" value="Methyltr_RsmF_N"/>
    <property type="match status" value="1"/>
</dbReference>
<feature type="binding site" evidence="7">
    <location>
        <position position="133"/>
    </location>
    <ligand>
        <name>S-adenosyl-L-methionine</name>
        <dbReference type="ChEBI" id="CHEBI:59789"/>
    </ligand>
</feature>
<evidence type="ECO:0000313" key="9">
    <source>
        <dbReference type="EMBL" id="CUQ76175.1"/>
    </source>
</evidence>
<keyword evidence="5 7" id="KW-0949">S-adenosyl-L-methionine</keyword>
<dbReference type="SUPFAM" id="SSF53335">
    <property type="entry name" value="S-adenosyl-L-methionine-dependent methyltransferases"/>
    <property type="match status" value="1"/>
</dbReference>
<dbReference type="InterPro" id="IPR018314">
    <property type="entry name" value="RsmB/NOL1/NOP2-like_CS"/>
</dbReference>
<evidence type="ECO:0000256" key="5">
    <source>
        <dbReference type="ARBA" id="ARBA00022691"/>
    </source>
</evidence>
<dbReference type="GO" id="GO:0006396">
    <property type="term" value="P:RNA processing"/>
    <property type="evidence" value="ECO:0007669"/>
    <property type="project" value="InterPro"/>
</dbReference>
<dbReference type="PANTHER" id="PTHR22807">
    <property type="entry name" value="NOP2 YEAST -RELATED NOL1/NOP2/FMU SUN DOMAIN-CONTAINING"/>
    <property type="match status" value="1"/>
</dbReference>
<dbReference type="InterPro" id="IPR011023">
    <property type="entry name" value="Nop2p"/>
</dbReference>
<evidence type="ECO:0000256" key="7">
    <source>
        <dbReference type="PROSITE-ProRule" id="PRU01023"/>
    </source>
</evidence>
<dbReference type="InterPro" id="IPR029063">
    <property type="entry name" value="SAM-dependent_MTases_sf"/>
</dbReference>
<dbReference type="Gene3D" id="2.30.130.60">
    <property type="match status" value="1"/>
</dbReference>
<feature type="domain" description="SAM-dependent MTase RsmB/NOP-type" evidence="8">
    <location>
        <begin position="22"/>
        <end position="299"/>
    </location>
</feature>
<dbReference type="Gene3D" id="3.40.50.150">
    <property type="entry name" value="Vaccinia Virus protein VP39"/>
    <property type="match status" value="1"/>
</dbReference>
<dbReference type="InterPro" id="IPR031341">
    <property type="entry name" value="Methyltr_RsmF_N"/>
</dbReference>
<evidence type="ECO:0000313" key="12">
    <source>
        <dbReference type="Proteomes" id="UP000095780"/>
    </source>
</evidence>
<evidence type="ECO:0000256" key="2">
    <source>
        <dbReference type="ARBA" id="ARBA00022490"/>
    </source>
</evidence>
<evidence type="ECO:0000256" key="6">
    <source>
        <dbReference type="ARBA" id="ARBA00022884"/>
    </source>
</evidence>
<dbReference type="Gene3D" id="3.30.70.1170">
    <property type="entry name" value="Sun protein, domain 3"/>
    <property type="match status" value="1"/>
</dbReference>
<dbReference type="NCBIfam" id="TIGR00446">
    <property type="entry name" value="nop2p"/>
    <property type="match status" value="1"/>
</dbReference>
<dbReference type="InterPro" id="IPR023267">
    <property type="entry name" value="RCMT"/>
</dbReference>
<dbReference type="InterPro" id="IPR001678">
    <property type="entry name" value="MeTrfase_RsmB-F_NOP2_dom"/>
</dbReference>